<dbReference type="Proteomes" id="UP000472372">
    <property type="component" value="Chromosome 2"/>
</dbReference>
<dbReference type="AlphaFoldDB" id="A0A6S6VRH0"/>
<gene>
    <name evidence="2" type="ORF">PTTW11_01569</name>
</gene>
<dbReference type="SUPFAM" id="SSF55298">
    <property type="entry name" value="YjgF-like"/>
    <property type="match status" value="1"/>
</dbReference>
<accession>A0A6S6VRH0</accession>
<evidence type="ECO:0000313" key="2">
    <source>
        <dbReference type="EMBL" id="CAE7007591.1"/>
    </source>
</evidence>
<protein>
    <submittedName>
        <fullName evidence="2">TdcF</fullName>
    </submittedName>
</protein>
<proteinExistence type="predicted"/>
<dbReference type="InterPro" id="IPR006175">
    <property type="entry name" value="YjgF/YER057c/UK114"/>
</dbReference>
<evidence type="ECO:0000313" key="3">
    <source>
        <dbReference type="Proteomes" id="UP000472372"/>
    </source>
</evidence>
<name>A0A6S6VRH0_9PLEO</name>
<evidence type="ECO:0000256" key="1">
    <source>
        <dbReference type="SAM" id="MobiDB-lite"/>
    </source>
</evidence>
<organism evidence="2 3">
    <name type="scientific">Pyrenophora teres f. teres</name>
    <dbReference type="NCBI Taxonomy" id="97479"/>
    <lineage>
        <taxon>Eukaryota</taxon>
        <taxon>Fungi</taxon>
        <taxon>Dikarya</taxon>
        <taxon>Ascomycota</taxon>
        <taxon>Pezizomycotina</taxon>
        <taxon>Dothideomycetes</taxon>
        <taxon>Pleosporomycetidae</taxon>
        <taxon>Pleosporales</taxon>
        <taxon>Pleosporineae</taxon>
        <taxon>Pleosporaceae</taxon>
        <taxon>Pyrenophora</taxon>
    </lineage>
</organism>
<dbReference type="EMBL" id="HG992978">
    <property type="protein sequence ID" value="CAE7007591.1"/>
    <property type="molecule type" value="Genomic_DNA"/>
</dbReference>
<dbReference type="InterPro" id="IPR035959">
    <property type="entry name" value="RutC-like_sf"/>
</dbReference>
<dbReference type="Gene3D" id="3.30.1330.40">
    <property type="entry name" value="RutC-like"/>
    <property type="match status" value="1"/>
</dbReference>
<dbReference type="Pfam" id="PF01042">
    <property type="entry name" value="Ribonuc_L-PSP"/>
    <property type="match status" value="1"/>
</dbReference>
<feature type="region of interest" description="Disordered" evidence="1">
    <location>
        <begin position="399"/>
        <end position="428"/>
    </location>
</feature>
<reference evidence="2" key="1">
    <citation type="submission" date="2021-02" db="EMBL/GenBank/DDBJ databases">
        <authorList>
            <person name="Syme A R."/>
            <person name="Syme A R."/>
            <person name="Moolhuijzen P."/>
        </authorList>
    </citation>
    <scope>NUCLEOTIDE SEQUENCE</scope>
    <source>
        <strain evidence="2">W1-1</strain>
    </source>
</reference>
<feature type="compositionally biased region" description="Basic residues" evidence="1">
    <location>
        <begin position="403"/>
        <end position="414"/>
    </location>
</feature>
<sequence length="499" mass="58102">MAHLQFYSYPGFSEVKHEELWCSQAVRIGDYIEIAGQVMSNFAPANIPTDLDEEIDQAFANVDYTLKHASGKGWSQVYKIRLYLTDLGEPSVVAAVRNLKKWLPDHRPILTYIDVRWTCALALRVISQNDNGGSTVAPQSNDATDYGLQRILDLPTELRCYILELLILDKSFDAYYALLEHPEIGELVHCNFNTQFRAVKRHRYLASQLRQILTTTALLSTYTNNPYSYRRLNEFFESNLLGEGTSASVDTPTQAVAVLKDYKTFLDDADILTDQFAKMTIGNALMTGCNIPVQPRYGTDTLSEVEHHRIFRAFLRLQLYTEIRKLYGERKGLKRKFRSLFSSWTTWEFDEVRSLAEWIKLEYPNLPQHYATSIRALFASVDAHFHNDMAPYVKIRPAPSRDRNRRSKFVKRSKRWTDTPETPDEGRADKRNIDWRPLGYAYGCYVNYTQRVYREHFLAGGYPFWSRYTIPRSGWWCFRNSYPHLQLRFGPVFDCVVEW</sequence>